<evidence type="ECO:0000259" key="7">
    <source>
        <dbReference type="Pfam" id="PF10414"/>
    </source>
</evidence>
<dbReference type="PANTHER" id="PTHR35330:SF1">
    <property type="entry name" value="SIROHEME BIOSYNTHESIS PROTEIN MET8"/>
    <property type="match status" value="1"/>
</dbReference>
<dbReference type="InterPro" id="IPR037115">
    <property type="entry name" value="Sirohaem_synt_dimer_dom_sf"/>
</dbReference>
<dbReference type="NCBIfam" id="TIGR01470">
    <property type="entry name" value="cysG_Nterm"/>
    <property type="match status" value="1"/>
</dbReference>
<dbReference type="AlphaFoldDB" id="A0A0B8PPQ7"/>
<dbReference type="SUPFAM" id="SSF75615">
    <property type="entry name" value="Siroheme synthase middle domains-like"/>
    <property type="match status" value="1"/>
</dbReference>
<sequence>MRYFPLFYDLNHKPVLVVGGGEVACRKVESLLKAGALVTVVSPSLDTYLEQQYQEGGITWIKGFYQSELIDDFVQIWATTDNPDLNHRVHHDAKRAGIMVNVVDDTLYCDFITPSMINRGKIQIAFSSGGGSPVLIRNLRKTFEAVLPQNLSLQAEFAASKRDDIKQKLPNVRNRRLFWEAFFDKSEVIQANSSAELESCYQTLITEQDFEPSYAVTWIETGEDFELLSLKALRLMQSAEMVLHHYSIAPVFIDGVRRDAERAPWQTLAELKPLLDDEKQKLSSVVVLLPRLTQALQTELELGFGEITLLKSL</sequence>
<comment type="catalytic activity">
    <reaction evidence="6">
        <text>precorrin-2 + NAD(+) = sirohydrochlorin + NADH + 2 H(+)</text>
        <dbReference type="Rhea" id="RHEA:15613"/>
        <dbReference type="ChEBI" id="CHEBI:15378"/>
        <dbReference type="ChEBI" id="CHEBI:57540"/>
        <dbReference type="ChEBI" id="CHEBI:57945"/>
        <dbReference type="ChEBI" id="CHEBI:58351"/>
        <dbReference type="ChEBI" id="CHEBI:58827"/>
        <dbReference type="EC" id="1.3.1.76"/>
    </reaction>
</comment>
<evidence type="ECO:0000256" key="1">
    <source>
        <dbReference type="ARBA" id="ARBA00005010"/>
    </source>
</evidence>
<dbReference type="GO" id="GO:0043115">
    <property type="term" value="F:precorrin-2 dehydrogenase activity"/>
    <property type="evidence" value="ECO:0007669"/>
    <property type="project" value="UniProtKB-EC"/>
</dbReference>
<evidence type="ECO:0000256" key="5">
    <source>
        <dbReference type="ARBA" id="ARBA00023244"/>
    </source>
</evidence>
<keyword evidence="8" id="KW-0456">Lyase</keyword>
<dbReference type="Gene3D" id="3.40.50.720">
    <property type="entry name" value="NAD(P)-binding Rossmann-like Domain"/>
    <property type="match status" value="1"/>
</dbReference>
<dbReference type="GO" id="GO:0019354">
    <property type="term" value="P:siroheme biosynthetic process"/>
    <property type="evidence" value="ECO:0007669"/>
    <property type="project" value="UniProtKB-UniPathway"/>
</dbReference>
<protein>
    <recommendedName>
        <fullName evidence="2">precorrin-2 dehydrogenase</fullName>
        <ecNumber evidence="2">1.3.1.76</ecNumber>
    </recommendedName>
</protein>
<keyword evidence="5" id="KW-0627">Porphyrin biosynthesis</keyword>
<dbReference type="PANTHER" id="PTHR35330">
    <property type="entry name" value="SIROHEME BIOSYNTHESIS PROTEIN MET8"/>
    <property type="match status" value="1"/>
</dbReference>
<evidence type="ECO:0000313" key="9">
    <source>
        <dbReference type="Proteomes" id="UP000031670"/>
    </source>
</evidence>
<dbReference type="Pfam" id="PF13241">
    <property type="entry name" value="NAD_binding_7"/>
    <property type="match status" value="1"/>
</dbReference>
<dbReference type="EC" id="1.3.1.76" evidence="2"/>
<dbReference type="Gene3D" id="1.10.8.210">
    <property type="entry name" value="Sirohaem synthase, dimerisation domain"/>
    <property type="match status" value="1"/>
</dbReference>
<dbReference type="InterPro" id="IPR019478">
    <property type="entry name" value="Sirohaem_synthase_dimer_dom"/>
</dbReference>
<dbReference type="EMBL" id="BBSA01000014">
    <property type="protein sequence ID" value="GAM64674.1"/>
    <property type="molecule type" value="Genomic_DNA"/>
</dbReference>
<feature type="domain" description="Sirohaem synthase dimerisation" evidence="7">
    <location>
        <begin position="155"/>
        <end position="190"/>
    </location>
</feature>
<evidence type="ECO:0000256" key="4">
    <source>
        <dbReference type="ARBA" id="ARBA00023027"/>
    </source>
</evidence>
<accession>A0A0B8PPQ7</accession>
<dbReference type="SUPFAM" id="SSF51735">
    <property type="entry name" value="NAD(P)-binding Rossmann-fold domains"/>
    <property type="match status" value="1"/>
</dbReference>
<evidence type="ECO:0000256" key="6">
    <source>
        <dbReference type="ARBA" id="ARBA00047561"/>
    </source>
</evidence>
<evidence type="ECO:0000256" key="3">
    <source>
        <dbReference type="ARBA" id="ARBA00023002"/>
    </source>
</evidence>
<dbReference type="InterPro" id="IPR028161">
    <property type="entry name" value="Met8-like"/>
</dbReference>
<reference evidence="8 9" key="2">
    <citation type="submission" date="2015-01" db="EMBL/GenBank/DDBJ databases">
        <authorList>
            <consortium name="NBRP consortium"/>
            <person name="Sawabe T."/>
            <person name="Meirelles P."/>
            <person name="Feng G."/>
            <person name="Sayaka M."/>
            <person name="Hattori M."/>
            <person name="Ohkuma M."/>
        </authorList>
    </citation>
    <scope>NUCLEOTIDE SEQUENCE [LARGE SCALE GENOMIC DNA]</scope>
    <source>
        <strain evidence="8 9">JCM19232</strain>
    </source>
</reference>
<dbReference type="GO" id="GO:0004325">
    <property type="term" value="F:ferrochelatase activity"/>
    <property type="evidence" value="ECO:0007669"/>
    <property type="project" value="InterPro"/>
</dbReference>
<keyword evidence="3" id="KW-0560">Oxidoreductase</keyword>
<reference evidence="8 9" key="1">
    <citation type="submission" date="2015-01" db="EMBL/GenBank/DDBJ databases">
        <title>Vibrio sp. C5 JCM 19232 whole genome shotgun sequence.</title>
        <authorList>
            <person name="Sawabe T."/>
            <person name="Meirelles P."/>
            <person name="Feng G."/>
            <person name="Sayaka M."/>
            <person name="Hattori M."/>
            <person name="Ohkuma M."/>
        </authorList>
    </citation>
    <scope>NUCLEOTIDE SEQUENCE [LARGE SCALE GENOMIC DNA]</scope>
    <source>
        <strain evidence="8 9">JCM19232</strain>
    </source>
</reference>
<evidence type="ECO:0000313" key="8">
    <source>
        <dbReference type="EMBL" id="GAM64674.1"/>
    </source>
</evidence>
<dbReference type="Proteomes" id="UP000031670">
    <property type="component" value="Unassembled WGS sequence"/>
</dbReference>
<dbReference type="InterPro" id="IPR036291">
    <property type="entry name" value="NAD(P)-bd_dom_sf"/>
</dbReference>
<comment type="pathway">
    <text evidence="1">Porphyrin-containing compound metabolism; siroheme biosynthesis; sirohydrochlorin from precorrin-2: step 1/1.</text>
</comment>
<comment type="caution">
    <text evidence="8">The sequence shown here is derived from an EMBL/GenBank/DDBJ whole genome shotgun (WGS) entry which is preliminary data.</text>
</comment>
<dbReference type="Pfam" id="PF10414">
    <property type="entry name" value="CysG_dimeriser"/>
    <property type="match status" value="1"/>
</dbReference>
<name>A0A0B8PPQ7_9VIBR</name>
<dbReference type="InterPro" id="IPR006367">
    <property type="entry name" value="Sirohaem_synthase_N"/>
</dbReference>
<dbReference type="UniPathway" id="UPA00262">
    <property type="reaction ID" value="UER00222"/>
</dbReference>
<dbReference type="Gene3D" id="3.30.160.110">
    <property type="entry name" value="Siroheme synthase, domain 2"/>
    <property type="match status" value="1"/>
</dbReference>
<evidence type="ECO:0000256" key="2">
    <source>
        <dbReference type="ARBA" id="ARBA00012400"/>
    </source>
</evidence>
<proteinExistence type="predicted"/>
<organism evidence="8 9">
    <name type="scientific">Vibrio ishigakensis</name>
    <dbReference type="NCBI Taxonomy" id="1481914"/>
    <lineage>
        <taxon>Bacteria</taxon>
        <taxon>Pseudomonadati</taxon>
        <taxon>Pseudomonadota</taxon>
        <taxon>Gammaproteobacteria</taxon>
        <taxon>Vibrionales</taxon>
        <taxon>Vibrionaceae</taxon>
        <taxon>Vibrio</taxon>
    </lineage>
</organism>
<keyword evidence="4" id="KW-0520">NAD</keyword>
<gene>
    <name evidence="8" type="ORF">JCM19232_4366</name>
</gene>